<evidence type="ECO:0000256" key="6">
    <source>
        <dbReference type="SAM" id="Phobius"/>
    </source>
</evidence>
<protein>
    <submittedName>
        <fullName evidence="7">Uncharacterized protein</fullName>
    </submittedName>
</protein>
<feature type="transmembrane region" description="Helical" evidence="6">
    <location>
        <begin position="64"/>
        <end position="82"/>
    </location>
</feature>
<reference evidence="7" key="1">
    <citation type="submission" date="2021-01" db="EMBL/GenBank/DDBJ databases">
        <authorList>
            <person name="Corre E."/>
            <person name="Pelletier E."/>
            <person name="Niang G."/>
            <person name="Scheremetjew M."/>
            <person name="Finn R."/>
            <person name="Kale V."/>
            <person name="Holt S."/>
            <person name="Cochrane G."/>
            <person name="Meng A."/>
            <person name="Brown T."/>
            <person name="Cohen L."/>
        </authorList>
    </citation>
    <scope>NUCLEOTIDE SEQUENCE</scope>
    <source>
        <strain evidence="7">CCMP1661</strain>
    </source>
</reference>
<keyword evidence="2 6" id="KW-0812">Transmembrane</keyword>
<keyword evidence="3 6" id="KW-1133">Transmembrane helix</keyword>
<feature type="compositionally biased region" description="Low complexity" evidence="5">
    <location>
        <begin position="341"/>
        <end position="350"/>
    </location>
</feature>
<feature type="transmembrane region" description="Helical" evidence="6">
    <location>
        <begin position="31"/>
        <end position="52"/>
    </location>
</feature>
<organism evidence="7">
    <name type="scientific">Fibrocapsa japonica</name>
    <dbReference type="NCBI Taxonomy" id="94617"/>
    <lineage>
        <taxon>Eukaryota</taxon>
        <taxon>Sar</taxon>
        <taxon>Stramenopiles</taxon>
        <taxon>Ochrophyta</taxon>
        <taxon>Raphidophyceae</taxon>
        <taxon>Chattonellales</taxon>
        <taxon>Chattonellaceae</taxon>
        <taxon>Fibrocapsa</taxon>
    </lineage>
</organism>
<dbReference type="PANTHER" id="PTHR16950">
    <property type="entry name" value="ZINC TRANSPORTER SLC39A7 HISTIDINE-RICH MEMBRANE PROTEIN KE4"/>
    <property type="match status" value="1"/>
</dbReference>
<feature type="transmembrane region" description="Helical" evidence="6">
    <location>
        <begin position="241"/>
        <end position="262"/>
    </location>
</feature>
<dbReference type="GO" id="GO:0006882">
    <property type="term" value="P:intracellular zinc ion homeostasis"/>
    <property type="evidence" value="ECO:0007669"/>
    <property type="project" value="TreeGrafter"/>
</dbReference>
<feature type="transmembrane region" description="Helical" evidence="6">
    <location>
        <begin position="301"/>
        <end position="320"/>
    </location>
</feature>
<accession>A0A7S2XX20</accession>
<feature type="region of interest" description="Disordered" evidence="5">
    <location>
        <begin position="338"/>
        <end position="358"/>
    </location>
</feature>
<evidence type="ECO:0000313" key="7">
    <source>
        <dbReference type="EMBL" id="CAD9862139.1"/>
    </source>
</evidence>
<dbReference type="PANTHER" id="PTHR16950:SF16">
    <property type="entry name" value="ZINC TRANSPORTER ZIP13"/>
    <property type="match status" value="1"/>
</dbReference>
<feature type="transmembrane region" description="Helical" evidence="6">
    <location>
        <begin position="269"/>
        <end position="289"/>
    </location>
</feature>
<dbReference type="EMBL" id="HBHR01009767">
    <property type="protein sequence ID" value="CAD9862139.1"/>
    <property type="molecule type" value="Transcribed_RNA"/>
</dbReference>
<dbReference type="AlphaFoldDB" id="A0A7S2XX20"/>
<dbReference type="GO" id="GO:0005385">
    <property type="term" value="F:zinc ion transmembrane transporter activity"/>
    <property type="evidence" value="ECO:0007669"/>
    <property type="project" value="TreeGrafter"/>
</dbReference>
<evidence type="ECO:0000256" key="4">
    <source>
        <dbReference type="ARBA" id="ARBA00023136"/>
    </source>
</evidence>
<dbReference type="GO" id="GO:0016020">
    <property type="term" value="C:membrane"/>
    <property type="evidence" value="ECO:0007669"/>
    <property type="project" value="UniProtKB-SubCell"/>
</dbReference>
<evidence type="ECO:0000256" key="2">
    <source>
        <dbReference type="ARBA" id="ARBA00022692"/>
    </source>
</evidence>
<evidence type="ECO:0000256" key="5">
    <source>
        <dbReference type="SAM" id="MobiDB-lite"/>
    </source>
</evidence>
<dbReference type="Pfam" id="PF02535">
    <property type="entry name" value="Zip"/>
    <property type="match status" value="1"/>
</dbReference>
<gene>
    <name evidence="7" type="ORF">FJAP1339_LOCUS4664</name>
</gene>
<proteinExistence type="predicted"/>
<comment type="subcellular location">
    <subcellularLocation>
        <location evidence="1">Membrane</location>
        <topology evidence="1">Multi-pass membrane protein</topology>
    </subcellularLocation>
</comment>
<sequence>MSAICFLVFCTCTSSQQRDQQKQLLQYGNTLGAGAILSASFLHLLPEANIFLSSISEEDRGWQGGACILTGLLVGAFIHVIFGHSHDTVEEIVEERRQSLVGQGAGLEELGAISLQSPSKEEGGGPEPTPVVVQPGDSQSESPKPYAGSFPRMHLVMSASQRHLEAAGQTLARLHAHCWNVFFGDLVHNFLDGVLVAAAFSGCSTAKGWAITAAVAAHEIPQEIADVMVLLSAGMPVSGALAFNLVSSMAAILGAVVVLCMTDMQAEDLGFLLMFGVGIFIFLGATELLPHTLSERQPKQLVVHLAVFAFGAVIVSLALLNHGHCDAGVAAHDHGDHGGAEEIASSSSGGDSHEGHDH</sequence>
<keyword evidence="4 6" id="KW-0472">Membrane</keyword>
<name>A0A7S2XX20_9STRA</name>
<dbReference type="InterPro" id="IPR003689">
    <property type="entry name" value="ZIP"/>
</dbReference>
<feature type="region of interest" description="Disordered" evidence="5">
    <location>
        <begin position="116"/>
        <end position="145"/>
    </location>
</feature>
<evidence type="ECO:0000256" key="3">
    <source>
        <dbReference type="ARBA" id="ARBA00022989"/>
    </source>
</evidence>
<evidence type="ECO:0000256" key="1">
    <source>
        <dbReference type="ARBA" id="ARBA00004141"/>
    </source>
</evidence>